<evidence type="ECO:0000259" key="5">
    <source>
        <dbReference type="Pfam" id="PF12717"/>
    </source>
</evidence>
<comment type="subcellular location">
    <subcellularLocation>
        <location evidence="1">Endomembrane system</location>
    </subcellularLocation>
</comment>
<dbReference type="InterPro" id="IPR032682">
    <property type="entry name" value="Cnd1_C"/>
</dbReference>
<dbReference type="GO" id="GO:0015031">
    <property type="term" value="P:protein transport"/>
    <property type="evidence" value="ECO:0007669"/>
    <property type="project" value="UniProtKB-KW"/>
</dbReference>
<evidence type="ECO:0000256" key="2">
    <source>
        <dbReference type="ARBA" id="ARBA00022448"/>
    </source>
</evidence>
<dbReference type="Pfam" id="PF12717">
    <property type="entry name" value="Cnd1"/>
    <property type="match status" value="1"/>
</dbReference>
<gene>
    <name evidence="6" type="ORF">PSON_ATCC_30995.1.T1320112</name>
</gene>
<dbReference type="AlphaFoldDB" id="A0A8S1R4E4"/>
<dbReference type="GO" id="GO:0012505">
    <property type="term" value="C:endomembrane system"/>
    <property type="evidence" value="ECO:0007669"/>
    <property type="project" value="UniProtKB-SubCell"/>
</dbReference>
<dbReference type="EMBL" id="CAJJDN010000132">
    <property type="protein sequence ID" value="CAD8121460.1"/>
    <property type="molecule type" value="Genomic_DNA"/>
</dbReference>
<dbReference type="InterPro" id="IPR026739">
    <property type="entry name" value="AP_beta"/>
</dbReference>
<keyword evidence="2" id="KW-0813">Transport</keyword>
<evidence type="ECO:0000256" key="4">
    <source>
        <dbReference type="ARBA" id="ARBA00023136"/>
    </source>
</evidence>
<feature type="domain" description="Condensin complex subunit 1 C-terminal" evidence="5">
    <location>
        <begin position="2"/>
        <end position="67"/>
    </location>
</feature>
<sequence>MLQEFIKDEDSYVRKTGAICISKLFDLSSLGLLKLLEYLLNDDNAMIVANALCLLFKNLKQQHYFNQIHILFKKYQKPIEWG</sequence>
<evidence type="ECO:0000256" key="3">
    <source>
        <dbReference type="ARBA" id="ARBA00022927"/>
    </source>
</evidence>
<evidence type="ECO:0000256" key="1">
    <source>
        <dbReference type="ARBA" id="ARBA00004308"/>
    </source>
</evidence>
<reference evidence="6" key="1">
    <citation type="submission" date="2021-01" db="EMBL/GenBank/DDBJ databases">
        <authorList>
            <consortium name="Genoscope - CEA"/>
            <person name="William W."/>
        </authorList>
    </citation>
    <scope>NUCLEOTIDE SEQUENCE</scope>
</reference>
<dbReference type="GO" id="GO:0016192">
    <property type="term" value="P:vesicle-mediated transport"/>
    <property type="evidence" value="ECO:0007669"/>
    <property type="project" value="InterPro"/>
</dbReference>
<name>A0A8S1R4E4_9CILI</name>
<dbReference type="Proteomes" id="UP000692954">
    <property type="component" value="Unassembled WGS sequence"/>
</dbReference>
<keyword evidence="3" id="KW-0653">Protein transport</keyword>
<keyword evidence="4" id="KW-0472">Membrane</keyword>
<proteinExistence type="predicted"/>
<evidence type="ECO:0000313" key="7">
    <source>
        <dbReference type="Proteomes" id="UP000692954"/>
    </source>
</evidence>
<dbReference type="PANTHER" id="PTHR11134">
    <property type="entry name" value="ADAPTOR COMPLEX SUBUNIT BETA FAMILY MEMBER"/>
    <property type="match status" value="1"/>
</dbReference>
<accession>A0A8S1R4E4</accession>
<organism evidence="6 7">
    <name type="scientific">Paramecium sonneborni</name>
    <dbReference type="NCBI Taxonomy" id="65129"/>
    <lineage>
        <taxon>Eukaryota</taxon>
        <taxon>Sar</taxon>
        <taxon>Alveolata</taxon>
        <taxon>Ciliophora</taxon>
        <taxon>Intramacronucleata</taxon>
        <taxon>Oligohymenophorea</taxon>
        <taxon>Peniculida</taxon>
        <taxon>Parameciidae</taxon>
        <taxon>Paramecium</taxon>
    </lineage>
</organism>
<comment type="caution">
    <text evidence="6">The sequence shown here is derived from an EMBL/GenBank/DDBJ whole genome shotgun (WGS) entry which is preliminary data.</text>
</comment>
<evidence type="ECO:0000313" key="6">
    <source>
        <dbReference type="EMBL" id="CAD8121460.1"/>
    </source>
</evidence>
<keyword evidence="7" id="KW-1185">Reference proteome</keyword>
<protein>
    <recommendedName>
        <fullName evidence="5">Condensin complex subunit 1 C-terminal domain-containing protein</fullName>
    </recommendedName>
</protein>